<reference evidence="2" key="1">
    <citation type="submission" date="2020-05" db="EMBL/GenBank/DDBJ databases">
        <authorList>
            <person name="Chiriac C."/>
            <person name="Salcher M."/>
            <person name="Ghai R."/>
            <person name="Kavagutti S V."/>
        </authorList>
    </citation>
    <scope>NUCLEOTIDE SEQUENCE</scope>
</reference>
<name>A0A6J7X0R9_9CAUD</name>
<accession>A0A6J7X0R9</accession>
<evidence type="ECO:0000313" key="2">
    <source>
        <dbReference type="EMBL" id="CAB5222708.1"/>
    </source>
</evidence>
<protein>
    <submittedName>
        <fullName evidence="2">Spore_SleB, spore cortex-lytic enzyme</fullName>
    </submittedName>
</protein>
<feature type="domain" description="Cell wall hydrolase SleB" evidence="1">
    <location>
        <begin position="18"/>
        <end position="118"/>
    </location>
</feature>
<evidence type="ECO:0000259" key="1">
    <source>
        <dbReference type="Pfam" id="PF07486"/>
    </source>
</evidence>
<dbReference type="GO" id="GO:0016787">
    <property type="term" value="F:hydrolase activity"/>
    <property type="evidence" value="ECO:0007669"/>
    <property type="project" value="InterPro"/>
</dbReference>
<dbReference type="Pfam" id="PF07486">
    <property type="entry name" value="Hydrolase_2"/>
    <property type="match status" value="1"/>
</dbReference>
<dbReference type="InterPro" id="IPR011105">
    <property type="entry name" value="Cell_wall_hydrolase_SleB"/>
</dbReference>
<organism evidence="2">
    <name type="scientific">uncultured Caudovirales phage</name>
    <dbReference type="NCBI Taxonomy" id="2100421"/>
    <lineage>
        <taxon>Viruses</taxon>
        <taxon>Duplodnaviria</taxon>
        <taxon>Heunggongvirae</taxon>
        <taxon>Uroviricota</taxon>
        <taxon>Caudoviricetes</taxon>
        <taxon>Peduoviridae</taxon>
        <taxon>Maltschvirus</taxon>
        <taxon>Maltschvirus maltsch</taxon>
    </lineage>
</organism>
<dbReference type="InterPro" id="IPR042047">
    <property type="entry name" value="SleB_dom1"/>
</dbReference>
<proteinExistence type="predicted"/>
<dbReference type="EMBL" id="LR798310">
    <property type="protein sequence ID" value="CAB5222708.1"/>
    <property type="molecule type" value="Genomic_DNA"/>
</dbReference>
<sequence>MINEILCLSAIMFGEARGESDMGKVAVAYTAINRKADPNYPKNICEVMKQPAQYQFLDYGMPSETQIAYLKPLAKAILEKRIDDPTRGAKWFHTKQMRKPIWAKQKEIKVALGNHIFY</sequence>
<gene>
    <name evidence="2" type="ORF">UFOVP367_34</name>
</gene>
<dbReference type="Gene3D" id="1.10.10.2520">
    <property type="entry name" value="Cell wall hydrolase SleB, domain 1"/>
    <property type="match status" value="1"/>
</dbReference>